<evidence type="ECO:0000313" key="2">
    <source>
        <dbReference type="EMBL" id="SJM36937.1"/>
    </source>
</evidence>
<evidence type="ECO:0000313" key="3">
    <source>
        <dbReference type="Proteomes" id="UP000188169"/>
    </source>
</evidence>
<reference evidence="3" key="1">
    <citation type="submission" date="2017-02" db="EMBL/GenBank/DDBJ databases">
        <authorList>
            <person name="Mornico D."/>
        </authorList>
    </citation>
    <scope>NUCLEOTIDE SEQUENCE [LARGE SCALE GENOMIC DNA]</scope>
</reference>
<dbReference type="EMBL" id="FUGD01000066">
    <property type="protein sequence ID" value="SJM36937.1"/>
    <property type="molecule type" value="Genomic_DNA"/>
</dbReference>
<dbReference type="AlphaFoldDB" id="A0A1R4EEM2"/>
<dbReference type="OrthoDB" id="6649500at2"/>
<keyword evidence="3" id="KW-1185">Reference proteome</keyword>
<sequence length="100" mass="11674">MTNSNDHKLKDEINHLEEAMHDADQFHTLEEQVADMKRRGIDPSSAYKKWDDDKDEDDDWGDKTWKENGKWEPKTPADLDKKAQEEWDGENGKPNPPPIV</sequence>
<feature type="region of interest" description="Disordered" evidence="1">
    <location>
        <begin position="28"/>
        <end position="100"/>
    </location>
</feature>
<feature type="compositionally biased region" description="Basic and acidic residues" evidence="1">
    <location>
        <begin position="28"/>
        <end position="41"/>
    </location>
</feature>
<dbReference type="Proteomes" id="UP000188169">
    <property type="component" value="Unassembled WGS sequence"/>
</dbReference>
<proteinExistence type="predicted"/>
<dbReference type="RefSeq" id="WP_077448342.1">
    <property type="nucleotide sequence ID" value="NZ_FUGD01000066.1"/>
</dbReference>
<name>A0A1R4EEM2_9GAMM</name>
<accession>A0A1R4EEM2</accession>
<gene>
    <name evidence="2" type="ORF">A1019T_00906</name>
</gene>
<protein>
    <submittedName>
        <fullName evidence="2">Uncharacterized protein</fullName>
    </submittedName>
</protein>
<evidence type="ECO:0000256" key="1">
    <source>
        <dbReference type="SAM" id="MobiDB-lite"/>
    </source>
</evidence>
<organism evidence="2 3">
    <name type="scientific">Psychrobacter pasteurii</name>
    <dbReference type="NCBI Taxonomy" id="1945520"/>
    <lineage>
        <taxon>Bacteria</taxon>
        <taxon>Pseudomonadati</taxon>
        <taxon>Pseudomonadota</taxon>
        <taxon>Gammaproteobacteria</taxon>
        <taxon>Moraxellales</taxon>
        <taxon>Moraxellaceae</taxon>
        <taxon>Psychrobacter</taxon>
    </lineage>
</organism>
<feature type="compositionally biased region" description="Basic and acidic residues" evidence="1">
    <location>
        <begin position="61"/>
        <end position="85"/>
    </location>
</feature>